<evidence type="ECO:0000313" key="3">
    <source>
        <dbReference type="Proteomes" id="UP001165121"/>
    </source>
</evidence>
<reference evidence="2" key="1">
    <citation type="submission" date="2023-04" db="EMBL/GenBank/DDBJ databases">
        <title>Phytophthora fragariaefolia NBRC 109709.</title>
        <authorList>
            <person name="Ichikawa N."/>
            <person name="Sato H."/>
            <person name="Tonouchi N."/>
        </authorList>
    </citation>
    <scope>NUCLEOTIDE SEQUENCE</scope>
    <source>
        <strain evidence="2">NBRC 109709</strain>
    </source>
</reference>
<accession>A0A9W6Y3S5</accession>
<dbReference type="EMBL" id="BSXT01002934">
    <property type="protein sequence ID" value="GMF51693.1"/>
    <property type="molecule type" value="Genomic_DNA"/>
</dbReference>
<protein>
    <submittedName>
        <fullName evidence="2">Unnamed protein product</fullName>
    </submittedName>
</protein>
<feature type="region of interest" description="Disordered" evidence="1">
    <location>
        <begin position="112"/>
        <end position="136"/>
    </location>
</feature>
<dbReference type="Proteomes" id="UP001165121">
    <property type="component" value="Unassembled WGS sequence"/>
</dbReference>
<gene>
    <name evidence="2" type="ORF">Pfra01_002097900</name>
</gene>
<sequence length="136" mass="14445">MWSGSRRTAGGLQDSSSSWLVCLVFPFPASITFQLTSPVATVFSSFTSLRHRQASSPSSFLTPSAMTSTFTTKLKQFNGTGFPAWGTQVKLVLEFKGLWDAVQLPTPEEADLKAETASVGTSLASGAPQTPDHTAA</sequence>
<organism evidence="2 3">
    <name type="scientific">Phytophthora fragariaefolia</name>
    <dbReference type="NCBI Taxonomy" id="1490495"/>
    <lineage>
        <taxon>Eukaryota</taxon>
        <taxon>Sar</taxon>
        <taxon>Stramenopiles</taxon>
        <taxon>Oomycota</taxon>
        <taxon>Peronosporomycetes</taxon>
        <taxon>Peronosporales</taxon>
        <taxon>Peronosporaceae</taxon>
        <taxon>Phytophthora</taxon>
    </lineage>
</organism>
<dbReference type="AlphaFoldDB" id="A0A9W6Y3S5"/>
<keyword evidence="3" id="KW-1185">Reference proteome</keyword>
<evidence type="ECO:0000313" key="2">
    <source>
        <dbReference type="EMBL" id="GMF51693.1"/>
    </source>
</evidence>
<feature type="compositionally biased region" description="Polar residues" evidence="1">
    <location>
        <begin position="118"/>
        <end position="136"/>
    </location>
</feature>
<evidence type="ECO:0000256" key="1">
    <source>
        <dbReference type="SAM" id="MobiDB-lite"/>
    </source>
</evidence>
<proteinExistence type="predicted"/>
<comment type="caution">
    <text evidence="2">The sequence shown here is derived from an EMBL/GenBank/DDBJ whole genome shotgun (WGS) entry which is preliminary data.</text>
</comment>
<name>A0A9W6Y3S5_9STRA</name>